<proteinExistence type="predicted"/>
<comment type="caution">
    <text evidence="1">The sequence shown here is derived from an EMBL/GenBank/DDBJ whole genome shotgun (WGS) entry which is preliminary data.</text>
</comment>
<accession>A0ABQ4KA60</accession>
<organism evidence="1 2">
    <name type="scientific">Siminovitchia fordii</name>
    <dbReference type="NCBI Taxonomy" id="254759"/>
    <lineage>
        <taxon>Bacteria</taxon>
        <taxon>Bacillati</taxon>
        <taxon>Bacillota</taxon>
        <taxon>Bacilli</taxon>
        <taxon>Bacillales</taxon>
        <taxon>Bacillaceae</taxon>
        <taxon>Siminovitchia</taxon>
    </lineage>
</organism>
<keyword evidence="2" id="KW-1185">Reference proteome</keyword>
<dbReference type="Proteomes" id="UP000680279">
    <property type="component" value="Unassembled WGS sequence"/>
</dbReference>
<dbReference type="RefSeq" id="WP_283247198.1">
    <property type="nucleotide sequence ID" value="NZ_BOQT01000018.1"/>
</dbReference>
<dbReference type="EMBL" id="BOQT01000018">
    <property type="protein sequence ID" value="GIN22613.1"/>
    <property type="molecule type" value="Genomic_DNA"/>
</dbReference>
<protein>
    <submittedName>
        <fullName evidence="1">Uncharacterized protein</fullName>
    </submittedName>
</protein>
<evidence type="ECO:0000313" key="2">
    <source>
        <dbReference type="Proteomes" id="UP000680279"/>
    </source>
</evidence>
<evidence type="ECO:0000313" key="1">
    <source>
        <dbReference type="EMBL" id="GIN22613.1"/>
    </source>
</evidence>
<sequence>MDQEKFIKWVKEEIYGCQTRGETERENAMRELLLKVERGYFDKD</sequence>
<name>A0ABQ4KA60_9BACI</name>
<gene>
    <name evidence="1" type="ORF">J1TS3_37470</name>
</gene>
<reference evidence="1 2" key="1">
    <citation type="submission" date="2021-03" db="EMBL/GenBank/DDBJ databases">
        <title>Antimicrobial resistance genes in bacteria isolated from Japanese honey, and their potential for conferring macrolide and lincosamide resistance in the American foulbrood pathogen Paenibacillus larvae.</title>
        <authorList>
            <person name="Okamoto M."/>
            <person name="Kumagai M."/>
            <person name="Kanamori H."/>
            <person name="Takamatsu D."/>
        </authorList>
    </citation>
    <scope>NUCLEOTIDE SEQUENCE [LARGE SCALE GENOMIC DNA]</scope>
    <source>
        <strain evidence="1 2">J1TS3</strain>
    </source>
</reference>